<dbReference type="AlphaFoldDB" id="A0AAV5JAL4"/>
<dbReference type="PROSITE" id="PS51182">
    <property type="entry name" value="C2_TENSIN"/>
    <property type="match status" value="1"/>
</dbReference>
<dbReference type="InterPro" id="IPR051144">
    <property type="entry name" value="Formin_homology_domain"/>
</dbReference>
<evidence type="ECO:0000313" key="6">
    <source>
        <dbReference type="Proteomes" id="UP001054252"/>
    </source>
</evidence>
<feature type="coiled-coil region" evidence="2">
    <location>
        <begin position="363"/>
        <end position="390"/>
    </location>
</feature>
<dbReference type="InterPro" id="IPR029021">
    <property type="entry name" value="Prot-tyrosine_phosphatase-like"/>
</dbReference>
<dbReference type="Gene3D" id="3.90.190.10">
    <property type="entry name" value="Protein tyrosine phosphatase superfamily"/>
    <property type="match status" value="1"/>
</dbReference>
<dbReference type="PANTHER" id="PTHR45733">
    <property type="entry name" value="FORMIN-J"/>
    <property type="match status" value="1"/>
</dbReference>
<name>A0AAV5JAL4_9ROSI</name>
<dbReference type="Proteomes" id="UP001054252">
    <property type="component" value="Unassembled WGS sequence"/>
</dbReference>
<sequence length="596" mass="67843">MLVFAYELHQLLNHCQSSSLQRTTSFPDLISDALSGSPRILGSLRLPFLSQFFDSCFRTEVLPEGMYQINFGEIVSELHEGFSESSFLASNFREGDKPSQFVAILCQYDVTVLDYPRQYEGCSLLPFSLIQHFLRVCESWLSRGNHQNIILLHWERRGWQLLAFLLASFLIFRKSHTGERKTLKVVNREAPKGFLQLLSPLNPLPSQLRYLQYVARRNIAPEWPPPEQALSLDCVIIQAVPSFNVQNGCRPIIRIFGRNLHTKDGQSTQMLFSMSKKGKTIRHYCQADCDVVKIDIQCLVQGDVVLECVHLDLDPEREVMIFRVIFNTAFIRSNILMLQSENLNVLWDSKEWYPIGFRAEIQLKNLAEEMQAVSKGLEKVEKELAASENDGAISLSLQKVLKNFLDTAGAEISSHFAVWSPVGYILVVFFLHSRNADLLSQYYGEDPAPCPFEHVTQILVVFVKMFKKAREENERLADAEKKKLEKEAMKEKAAFKVLNKWSHVTCRFLTDSALAAGVRAGAVVAVYTWVPEEEGHYYPGRVSRWWLKQSLAHLDSSLRSLGTCLITKRSTDSASSLLEVVKSTGATQLFFNHLYG</sequence>
<keyword evidence="1" id="KW-0378">Hydrolase</keyword>
<organism evidence="5 6">
    <name type="scientific">Rubroshorea leprosula</name>
    <dbReference type="NCBI Taxonomy" id="152421"/>
    <lineage>
        <taxon>Eukaryota</taxon>
        <taxon>Viridiplantae</taxon>
        <taxon>Streptophyta</taxon>
        <taxon>Embryophyta</taxon>
        <taxon>Tracheophyta</taxon>
        <taxon>Spermatophyta</taxon>
        <taxon>Magnoliopsida</taxon>
        <taxon>eudicotyledons</taxon>
        <taxon>Gunneridae</taxon>
        <taxon>Pentapetalae</taxon>
        <taxon>rosids</taxon>
        <taxon>malvids</taxon>
        <taxon>Malvales</taxon>
        <taxon>Dipterocarpaceae</taxon>
        <taxon>Rubroshorea</taxon>
    </lineage>
</organism>
<dbReference type="PROSITE" id="PS51645">
    <property type="entry name" value="PHR_CRY_ALPHA_BETA"/>
    <property type="match status" value="1"/>
</dbReference>
<dbReference type="Pfam" id="PF10409">
    <property type="entry name" value="PTEN_C2"/>
    <property type="match status" value="1"/>
</dbReference>
<dbReference type="InterPro" id="IPR006050">
    <property type="entry name" value="DNA_photolyase_N"/>
</dbReference>
<dbReference type="GO" id="GO:0004721">
    <property type="term" value="F:phosphoprotein phosphatase activity"/>
    <property type="evidence" value="ECO:0007669"/>
    <property type="project" value="UniProtKB-KW"/>
</dbReference>
<evidence type="ECO:0000259" key="4">
    <source>
        <dbReference type="PROSITE" id="PS51645"/>
    </source>
</evidence>
<dbReference type="InterPro" id="IPR014020">
    <property type="entry name" value="Tensin_C2-dom"/>
</dbReference>
<dbReference type="InterPro" id="IPR036155">
    <property type="entry name" value="Crypto/Photolyase_N_sf"/>
</dbReference>
<dbReference type="SMART" id="SM01326">
    <property type="entry name" value="PTEN_C2"/>
    <property type="match status" value="1"/>
</dbReference>
<feature type="domain" description="C2 tensin-type" evidence="3">
    <location>
        <begin position="227"/>
        <end position="366"/>
    </location>
</feature>
<evidence type="ECO:0000256" key="2">
    <source>
        <dbReference type="SAM" id="Coils"/>
    </source>
</evidence>
<dbReference type="InterPro" id="IPR014729">
    <property type="entry name" value="Rossmann-like_a/b/a_fold"/>
</dbReference>
<gene>
    <name evidence="5" type="ORF">SLEP1_g21902</name>
</gene>
<dbReference type="SUPFAM" id="SSF101447">
    <property type="entry name" value="Formin homology 2 domain (FH2 domain)"/>
    <property type="match status" value="1"/>
</dbReference>
<keyword evidence="1" id="KW-0904">Protein phosphatase</keyword>
<dbReference type="Gene3D" id="2.60.40.1110">
    <property type="match status" value="1"/>
</dbReference>
<proteinExistence type="predicted"/>
<evidence type="ECO:0000313" key="5">
    <source>
        <dbReference type="EMBL" id="GKV10557.1"/>
    </source>
</evidence>
<protein>
    <submittedName>
        <fullName evidence="5">Uncharacterized protein</fullName>
    </submittedName>
</protein>
<keyword evidence="2" id="KW-0175">Coiled coil</keyword>
<dbReference type="InterPro" id="IPR035892">
    <property type="entry name" value="C2_domain_sf"/>
</dbReference>
<accession>A0AAV5JAL4</accession>
<evidence type="ECO:0000256" key="1">
    <source>
        <dbReference type="ARBA" id="ARBA00022912"/>
    </source>
</evidence>
<feature type="domain" description="Photolyase/cryptochrome alpha/beta" evidence="4">
    <location>
        <begin position="496"/>
        <end position="596"/>
    </location>
</feature>
<keyword evidence="6" id="KW-1185">Reference proteome</keyword>
<dbReference type="Gene3D" id="3.40.50.620">
    <property type="entry name" value="HUPs"/>
    <property type="match status" value="1"/>
</dbReference>
<dbReference type="SUPFAM" id="SSF49562">
    <property type="entry name" value="C2 domain (Calcium/lipid-binding domain, CaLB)"/>
    <property type="match status" value="1"/>
</dbReference>
<dbReference type="PANTHER" id="PTHR45733:SF17">
    <property type="entry name" value="FORMIN-LIKE PROTEIN 14"/>
    <property type="match status" value="1"/>
</dbReference>
<dbReference type="Pfam" id="PF00875">
    <property type="entry name" value="DNA_photolyase"/>
    <property type="match status" value="1"/>
</dbReference>
<dbReference type="EMBL" id="BPVZ01000032">
    <property type="protein sequence ID" value="GKV10557.1"/>
    <property type="molecule type" value="Genomic_DNA"/>
</dbReference>
<comment type="caution">
    <text evidence="5">The sequence shown here is derived from an EMBL/GenBank/DDBJ whole genome shotgun (WGS) entry which is preliminary data.</text>
</comment>
<reference evidence="5 6" key="1">
    <citation type="journal article" date="2021" name="Commun. Biol.">
        <title>The genome of Shorea leprosula (Dipterocarpaceae) highlights the ecological relevance of drought in aseasonal tropical rainforests.</title>
        <authorList>
            <person name="Ng K.K.S."/>
            <person name="Kobayashi M.J."/>
            <person name="Fawcett J.A."/>
            <person name="Hatakeyama M."/>
            <person name="Paape T."/>
            <person name="Ng C.H."/>
            <person name="Ang C.C."/>
            <person name="Tnah L.H."/>
            <person name="Lee C.T."/>
            <person name="Nishiyama T."/>
            <person name="Sese J."/>
            <person name="O'Brien M.J."/>
            <person name="Copetti D."/>
            <person name="Mohd Noor M.I."/>
            <person name="Ong R.C."/>
            <person name="Putra M."/>
            <person name="Sireger I.Z."/>
            <person name="Indrioko S."/>
            <person name="Kosugi Y."/>
            <person name="Izuno A."/>
            <person name="Isagi Y."/>
            <person name="Lee S.L."/>
            <person name="Shimizu K.K."/>
        </authorList>
    </citation>
    <scope>NUCLEOTIDE SEQUENCE [LARGE SCALE GENOMIC DNA]</scope>
    <source>
        <strain evidence="5">214</strain>
    </source>
</reference>
<evidence type="ECO:0000259" key="3">
    <source>
        <dbReference type="PROSITE" id="PS51182"/>
    </source>
</evidence>
<dbReference type="SUPFAM" id="SSF52425">
    <property type="entry name" value="Cryptochrome/photolyase, N-terminal domain"/>
    <property type="match status" value="1"/>
</dbReference>